<dbReference type="Pfam" id="PF13202">
    <property type="entry name" value="EF-hand_5"/>
    <property type="match status" value="1"/>
</dbReference>
<feature type="compositionally biased region" description="Low complexity" evidence="1">
    <location>
        <begin position="128"/>
        <end position="150"/>
    </location>
</feature>
<gene>
    <name evidence="4" type="ORF">UAU_02585</name>
</gene>
<keyword evidence="2" id="KW-0732">Signal</keyword>
<evidence type="ECO:0000313" key="4">
    <source>
        <dbReference type="EMBL" id="EOH93889.1"/>
    </source>
</evidence>
<dbReference type="PATRIC" id="fig|1158607.3.peg.2566"/>
<feature type="region of interest" description="Disordered" evidence="1">
    <location>
        <begin position="127"/>
        <end position="151"/>
    </location>
</feature>
<evidence type="ECO:0000313" key="5">
    <source>
        <dbReference type="Proteomes" id="UP000013782"/>
    </source>
</evidence>
<dbReference type="InterPro" id="IPR018247">
    <property type="entry name" value="EF_Hand_1_Ca_BS"/>
</dbReference>
<feature type="domain" description="EF-hand" evidence="3">
    <location>
        <begin position="182"/>
        <end position="197"/>
    </location>
</feature>
<dbReference type="Gene3D" id="1.10.238.10">
    <property type="entry name" value="EF-hand"/>
    <property type="match status" value="1"/>
</dbReference>
<evidence type="ECO:0000259" key="3">
    <source>
        <dbReference type="Pfam" id="PF13202"/>
    </source>
</evidence>
<dbReference type="HOGENOM" id="CLU_1022104_0_0_9"/>
<protein>
    <recommendedName>
        <fullName evidence="3">EF-hand domain-containing protein</fullName>
    </recommendedName>
</protein>
<dbReference type="STRING" id="160454.RV10_GL002343"/>
<feature type="chain" id="PRO_5038462583" description="EF-hand domain-containing protein" evidence="2">
    <location>
        <begin position="19"/>
        <end position="272"/>
    </location>
</feature>
<dbReference type="PROSITE" id="PS51257">
    <property type="entry name" value="PROKAR_LIPOPROTEIN"/>
    <property type="match status" value="1"/>
</dbReference>
<evidence type="ECO:0000256" key="1">
    <source>
        <dbReference type="SAM" id="MobiDB-lite"/>
    </source>
</evidence>
<dbReference type="GO" id="GO:0005509">
    <property type="term" value="F:calcium ion binding"/>
    <property type="evidence" value="ECO:0007669"/>
    <property type="project" value="InterPro"/>
</dbReference>
<organism evidence="4 5">
    <name type="scientific">Enterococcus pallens ATCC BAA-351</name>
    <dbReference type="NCBI Taxonomy" id="1158607"/>
    <lineage>
        <taxon>Bacteria</taxon>
        <taxon>Bacillati</taxon>
        <taxon>Bacillota</taxon>
        <taxon>Bacilli</taxon>
        <taxon>Lactobacillales</taxon>
        <taxon>Enterococcaceae</taxon>
        <taxon>Enterococcus</taxon>
    </lineage>
</organism>
<accession>R2T0W9</accession>
<feature type="signal peptide" evidence="2">
    <location>
        <begin position="1"/>
        <end position="18"/>
    </location>
</feature>
<dbReference type="eggNOG" id="ENOG50307QM">
    <property type="taxonomic scope" value="Bacteria"/>
</dbReference>
<sequence length="272" mass="29423">MKKIIGLTLLVGCSVALVGCSSGNNDTTNSSTTPSTSEVKSLKLTVAKEVTTDDTGKATIEGTTDPEAKIKIEDDTVTADNKGKFTYDYKLEEAKEKTITLTASLDKLKKEQKVKIVPSADFIEEKNSAATSSSSTQQTTPSSDTQQASQVGQVLTTPWGEQVTVLRVLPNGERVISEQTSQADINNDGVLTYEELVQTENEMDAKNAQQNAQVGQVLTTPWGEQVTVLRVLPNGERVISEQTSQADINSDGILTYEELVQTENEMDAQRAQ</sequence>
<dbReference type="InterPro" id="IPR011992">
    <property type="entry name" value="EF-hand-dom_pair"/>
</dbReference>
<dbReference type="PROSITE" id="PS00018">
    <property type="entry name" value="EF_HAND_1"/>
    <property type="match status" value="2"/>
</dbReference>
<dbReference type="EMBL" id="AJAQ01000016">
    <property type="protein sequence ID" value="EOH93889.1"/>
    <property type="molecule type" value="Genomic_DNA"/>
</dbReference>
<dbReference type="InterPro" id="IPR002048">
    <property type="entry name" value="EF_hand_dom"/>
</dbReference>
<dbReference type="Proteomes" id="UP000013782">
    <property type="component" value="Unassembled WGS sequence"/>
</dbReference>
<dbReference type="RefSeq" id="WP_010757575.1">
    <property type="nucleotide sequence ID" value="NZ_ASWD01000001.1"/>
</dbReference>
<name>R2T0W9_9ENTE</name>
<dbReference type="SUPFAM" id="SSF47473">
    <property type="entry name" value="EF-hand"/>
    <property type="match status" value="1"/>
</dbReference>
<reference evidence="4 5" key="1">
    <citation type="submission" date="2013-02" db="EMBL/GenBank/DDBJ databases">
        <title>The Genome Sequence of Enterococcus pallens BAA-351.</title>
        <authorList>
            <consortium name="The Broad Institute Genome Sequencing Platform"/>
            <consortium name="The Broad Institute Genome Sequencing Center for Infectious Disease"/>
            <person name="Earl A.M."/>
            <person name="Gilmore M.S."/>
            <person name="Lebreton F."/>
            <person name="Walker B."/>
            <person name="Young S.K."/>
            <person name="Zeng Q."/>
            <person name="Gargeya S."/>
            <person name="Fitzgerald M."/>
            <person name="Haas B."/>
            <person name="Abouelleil A."/>
            <person name="Alvarado L."/>
            <person name="Arachchi H.M."/>
            <person name="Berlin A.M."/>
            <person name="Chapman S.B."/>
            <person name="Dewar J."/>
            <person name="Goldberg J."/>
            <person name="Griggs A."/>
            <person name="Gujja S."/>
            <person name="Hansen M."/>
            <person name="Howarth C."/>
            <person name="Imamovic A."/>
            <person name="Larimer J."/>
            <person name="McCowan C."/>
            <person name="Murphy C."/>
            <person name="Neiman D."/>
            <person name="Pearson M."/>
            <person name="Priest M."/>
            <person name="Roberts A."/>
            <person name="Saif S."/>
            <person name="Shea T."/>
            <person name="Sisk P."/>
            <person name="Sykes S."/>
            <person name="Wortman J."/>
            <person name="Nusbaum C."/>
            <person name="Birren B."/>
        </authorList>
    </citation>
    <scope>NUCLEOTIDE SEQUENCE [LARGE SCALE GENOMIC DNA]</scope>
    <source>
        <strain evidence="4 5">ATCC BAA-351</strain>
    </source>
</reference>
<dbReference type="AlphaFoldDB" id="R2T0W9"/>
<proteinExistence type="predicted"/>
<evidence type="ECO:0000256" key="2">
    <source>
        <dbReference type="SAM" id="SignalP"/>
    </source>
</evidence>
<keyword evidence="5" id="KW-1185">Reference proteome</keyword>
<comment type="caution">
    <text evidence="4">The sequence shown here is derived from an EMBL/GenBank/DDBJ whole genome shotgun (WGS) entry which is preliminary data.</text>
</comment>